<dbReference type="GO" id="GO:0004061">
    <property type="term" value="F:arylformamidase activity"/>
    <property type="evidence" value="ECO:0007669"/>
    <property type="project" value="UniProtKB-UniRule"/>
</dbReference>
<feature type="active site" evidence="3">
    <location>
        <position position="235"/>
    </location>
</feature>
<dbReference type="EMBL" id="KZ826030">
    <property type="protein sequence ID" value="PYH89417.1"/>
    <property type="molecule type" value="Genomic_DNA"/>
</dbReference>
<keyword evidence="2 3" id="KW-0823">Tryptophan catabolism</keyword>
<evidence type="ECO:0000256" key="3">
    <source>
        <dbReference type="HAMAP-Rule" id="MF_03014"/>
    </source>
</evidence>
<comment type="subunit">
    <text evidence="3">Homodimer.</text>
</comment>
<gene>
    <name evidence="4" type="ORF">BO71DRAFT_389663</name>
</gene>
<dbReference type="SUPFAM" id="SSF53474">
    <property type="entry name" value="alpha/beta-Hydrolases"/>
    <property type="match status" value="1"/>
</dbReference>
<organism evidence="4 5">
    <name type="scientific">Aspergillus ellipticus CBS 707.79</name>
    <dbReference type="NCBI Taxonomy" id="1448320"/>
    <lineage>
        <taxon>Eukaryota</taxon>
        <taxon>Fungi</taxon>
        <taxon>Dikarya</taxon>
        <taxon>Ascomycota</taxon>
        <taxon>Pezizomycotina</taxon>
        <taxon>Eurotiomycetes</taxon>
        <taxon>Eurotiomycetidae</taxon>
        <taxon>Eurotiales</taxon>
        <taxon>Aspergillaceae</taxon>
        <taxon>Aspergillus</taxon>
        <taxon>Aspergillus subgen. Circumdati</taxon>
    </lineage>
</organism>
<evidence type="ECO:0000256" key="2">
    <source>
        <dbReference type="ARBA" id="ARBA00023079"/>
    </source>
</evidence>
<feature type="short sequence motif" description="HGGXW" evidence="3">
    <location>
        <begin position="37"/>
        <end position="41"/>
    </location>
</feature>
<feature type="active site" description="Nucleophile" evidence="3">
    <location>
        <position position="136"/>
    </location>
</feature>
<evidence type="ECO:0000313" key="5">
    <source>
        <dbReference type="Proteomes" id="UP000247810"/>
    </source>
</evidence>
<comment type="domain">
    <text evidence="3">The main chain amide nitrogen atoms of the second glycine and its adjacent residue in the HGGXW motif define the oxyanion hole, and stabilize the oxyanion that forms during the nucleophilic attack by the catalytic serine during substrate cleavage.</text>
</comment>
<dbReference type="OrthoDB" id="420264at2759"/>
<keyword evidence="1 3" id="KW-0378">Hydrolase</keyword>
<dbReference type="EC" id="3.5.1.9" evidence="3"/>
<name>A0A319D4I2_9EURO</name>
<feature type="active site" evidence="3">
    <location>
        <position position="271"/>
    </location>
</feature>
<keyword evidence="5" id="KW-1185">Reference proteome</keyword>
<dbReference type="InterPro" id="IPR029058">
    <property type="entry name" value="AB_hydrolase_fold"/>
</dbReference>
<dbReference type="HAMAP" id="MF_03014">
    <property type="entry name" value="KFase"/>
    <property type="match status" value="1"/>
</dbReference>
<dbReference type="InterPro" id="IPR050300">
    <property type="entry name" value="GDXG_lipolytic_enzyme"/>
</dbReference>
<comment type="function">
    <text evidence="3">Catalyzes the hydrolysis of N-formyl-L-kynurenine to L-kynurenine, the second step in the kynurenine pathway of tryptophan degradation. Kynurenine may be further oxidized to nicotinic acid, NAD(H) and NADP(H). Required for elimination of toxic metabolites.</text>
</comment>
<dbReference type="VEuPathDB" id="FungiDB:BO71DRAFT_389663"/>
<dbReference type="PANTHER" id="PTHR48081:SF33">
    <property type="entry name" value="KYNURENINE FORMAMIDASE"/>
    <property type="match status" value="1"/>
</dbReference>
<dbReference type="GO" id="GO:0019441">
    <property type="term" value="P:L-tryptophan catabolic process to kynurenine"/>
    <property type="evidence" value="ECO:0007669"/>
    <property type="project" value="UniProtKB-UniRule"/>
</dbReference>
<evidence type="ECO:0000256" key="1">
    <source>
        <dbReference type="ARBA" id="ARBA00022801"/>
    </source>
</evidence>
<dbReference type="Gene3D" id="3.40.50.1820">
    <property type="entry name" value="alpha/beta hydrolase"/>
    <property type="match status" value="1"/>
</dbReference>
<accession>A0A319D4I2</accession>
<proteinExistence type="inferred from homology"/>
<dbReference type="AlphaFoldDB" id="A0A319D4I2"/>
<comment type="catalytic activity">
    <reaction evidence="3">
        <text>N-formyl-L-kynurenine + H2O = L-kynurenine + formate + H(+)</text>
        <dbReference type="Rhea" id="RHEA:13009"/>
        <dbReference type="ChEBI" id="CHEBI:15377"/>
        <dbReference type="ChEBI" id="CHEBI:15378"/>
        <dbReference type="ChEBI" id="CHEBI:15740"/>
        <dbReference type="ChEBI" id="CHEBI:57959"/>
        <dbReference type="ChEBI" id="CHEBI:58629"/>
        <dbReference type="EC" id="3.5.1.9"/>
    </reaction>
</comment>
<dbReference type="Proteomes" id="UP000247810">
    <property type="component" value="Unassembled WGS sequence"/>
</dbReference>
<dbReference type="UniPathway" id="UPA00333">
    <property type="reaction ID" value="UER00454"/>
</dbReference>
<reference evidence="4 5" key="1">
    <citation type="submission" date="2018-02" db="EMBL/GenBank/DDBJ databases">
        <title>The genomes of Aspergillus section Nigri reveals drivers in fungal speciation.</title>
        <authorList>
            <consortium name="DOE Joint Genome Institute"/>
            <person name="Vesth T.C."/>
            <person name="Nybo J."/>
            <person name="Theobald S."/>
            <person name="Brandl J."/>
            <person name="Frisvad J.C."/>
            <person name="Nielsen K.F."/>
            <person name="Lyhne E.K."/>
            <person name="Kogle M.E."/>
            <person name="Kuo A."/>
            <person name="Riley R."/>
            <person name="Clum A."/>
            <person name="Nolan M."/>
            <person name="Lipzen A."/>
            <person name="Salamov A."/>
            <person name="Henrissat B."/>
            <person name="Wiebenga A."/>
            <person name="De vries R.P."/>
            <person name="Grigoriev I.V."/>
            <person name="Mortensen U.H."/>
            <person name="Andersen M.R."/>
            <person name="Baker S.E."/>
        </authorList>
    </citation>
    <scope>NUCLEOTIDE SEQUENCE [LARGE SCALE GENOMIC DNA]</scope>
    <source>
        <strain evidence="4 5">CBS 707.79</strain>
    </source>
</reference>
<dbReference type="GO" id="GO:0034354">
    <property type="term" value="P:'de novo' NAD+ biosynthetic process from L-tryptophan"/>
    <property type="evidence" value="ECO:0007669"/>
    <property type="project" value="UniProtKB-UniRule"/>
</dbReference>
<sequence>MPTTETLPYGTDHALQTVTVTTLDNPNPEGYWVILIHGGAWRDPTQTSSSYLTPALTTLTTNPLYTTTTTPHIAALASISYRLSPHPAHPQDPVTTSPYDLRAAKHPDHLADIRAAISFLKDRYGFGGRYILVGHSCGATLAFQGVMRALGLQVQVQAQVKSPVGIVGMAGIYDLKLLRDCHAAVDAYQAFIVGAFGEDEGLWDSVSPARVRGGGGVVGGWKGGRLAVLANSPEDGLVDPKQREAMRGLLGEWVEGGEGRRVEVLDIVGDHDDAWEKGEGLARAIAFAVEKLRE</sequence>
<comment type="pathway">
    <text evidence="3">Amino-acid degradation; L-tryptophan degradation via kynurenine pathway; L-kynurenine from L-tryptophan: step 2/2.</text>
</comment>
<dbReference type="PANTHER" id="PTHR48081">
    <property type="entry name" value="AB HYDROLASE SUPERFAMILY PROTEIN C4A8.06C"/>
    <property type="match status" value="1"/>
</dbReference>
<protein>
    <recommendedName>
        <fullName evidence="3">Kynurenine formamidase</fullName>
        <shortName evidence="3">KFA</shortName>
        <shortName evidence="3">KFase</shortName>
        <ecNumber evidence="3">3.5.1.9</ecNumber>
    </recommendedName>
    <alternativeName>
        <fullName evidence="3">Arylformamidase</fullName>
    </alternativeName>
    <alternativeName>
        <fullName evidence="3">N-formylkynurenine formamidase</fullName>
        <shortName evidence="3">FKF</shortName>
    </alternativeName>
</protein>
<evidence type="ECO:0000313" key="4">
    <source>
        <dbReference type="EMBL" id="PYH89417.1"/>
    </source>
</evidence>
<comment type="similarity">
    <text evidence="3">Belongs to the kynurenine formamidase family.</text>
</comment>
<dbReference type="InterPro" id="IPR027519">
    <property type="entry name" value="KFase_ver/fungi-typ"/>
</dbReference>
<dbReference type="STRING" id="1448320.A0A319D4I2"/>